<accession>A0A9X2PBQ3</accession>
<protein>
    <submittedName>
        <fullName evidence="6">LysR family transcriptional regulator</fullName>
    </submittedName>
</protein>
<dbReference type="PROSITE" id="PS50931">
    <property type="entry name" value="HTH_LYSR"/>
    <property type="match status" value="1"/>
</dbReference>
<dbReference type="EMBL" id="JANTHZ010000001">
    <property type="protein sequence ID" value="MCS0494464.1"/>
    <property type="molecule type" value="Genomic_DNA"/>
</dbReference>
<dbReference type="CDD" id="cd05466">
    <property type="entry name" value="PBP2_LTTR_substrate"/>
    <property type="match status" value="1"/>
</dbReference>
<organism evidence="6 7">
    <name type="scientific">Ancylobacter mangrovi</name>
    <dbReference type="NCBI Taxonomy" id="2972472"/>
    <lineage>
        <taxon>Bacteria</taxon>
        <taxon>Pseudomonadati</taxon>
        <taxon>Pseudomonadota</taxon>
        <taxon>Alphaproteobacteria</taxon>
        <taxon>Hyphomicrobiales</taxon>
        <taxon>Xanthobacteraceae</taxon>
        <taxon>Ancylobacter</taxon>
    </lineage>
</organism>
<feature type="domain" description="HTH lysR-type" evidence="5">
    <location>
        <begin position="3"/>
        <end position="60"/>
    </location>
</feature>
<comment type="caution">
    <text evidence="6">The sequence shown here is derived from an EMBL/GenBank/DDBJ whole genome shotgun (WGS) entry which is preliminary data.</text>
</comment>
<dbReference type="SUPFAM" id="SSF53850">
    <property type="entry name" value="Periplasmic binding protein-like II"/>
    <property type="match status" value="1"/>
</dbReference>
<dbReference type="InterPro" id="IPR036390">
    <property type="entry name" value="WH_DNA-bd_sf"/>
</dbReference>
<evidence type="ECO:0000256" key="3">
    <source>
        <dbReference type="ARBA" id="ARBA00023125"/>
    </source>
</evidence>
<dbReference type="PANTHER" id="PTHR30126">
    <property type="entry name" value="HTH-TYPE TRANSCRIPTIONAL REGULATOR"/>
    <property type="match status" value="1"/>
</dbReference>
<dbReference type="GO" id="GO:0003700">
    <property type="term" value="F:DNA-binding transcription factor activity"/>
    <property type="evidence" value="ECO:0007669"/>
    <property type="project" value="InterPro"/>
</dbReference>
<dbReference type="PRINTS" id="PR00039">
    <property type="entry name" value="HTHLYSR"/>
</dbReference>
<dbReference type="InterPro" id="IPR000847">
    <property type="entry name" value="LysR_HTH_N"/>
</dbReference>
<keyword evidence="7" id="KW-1185">Reference proteome</keyword>
<comment type="similarity">
    <text evidence="1">Belongs to the LysR transcriptional regulatory family.</text>
</comment>
<evidence type="ECO:0000256" key="2">
    <source>
        <dbReference type="ARBA" id="ARBA00023015"/>
    </source>
</evidence>
<dbReference type="PANTHER" id="PTHR30126:SF77">
    <property type="entry name" value="TRANSCRIPTIONAL REGULATORY PROTEIN"/>
    <property type="match status" value="1"/>
</dbReference>
<dbReference type="Gene3D" id="3.40.190.10">
    <property type="entry name" value="Periplasmic binding protein-like II"/>
    <property type="match status" value="2"/>
</dbReference>
<keyword evidence="3" id="KW-0238">DNA-binding</keyword>
<keyword evidence="2" id="KW-0805">Transcription regulation</keyword>
<dbReference type="RefSeq" id="WP_258731416.1">
    <property type="nucleotide sequence ID" value="NZ_JANTHZ010000001.1"/>
</dbReference>
<dbReference type="SUPFAM" id="SSF46785">
    <property type="entry name" value="Winged helix' DNA-binding domain"/>
    <property type="match status" value="1"/>
</dbReference>
<gene>
    <name evidence="6" type="ORF">NVS89_05090</name>
</gene>
<name>A0A9X2PBQ3_9HYPH</name>
<dbReference type="FunFam" id="1.10.10.10:FF:000001">
    <property type="entry name" value="LysR family transcriptional regulator"/>
    <property type="match status" value="1"/>
</dbReference>
<evidence type="ECO:0000259" key="5">
    <source>
        <dbReference type="PROSITE" id="PS50931"/>
    </source>
</evidence>
<dbReference type="Pfam" id="PF03466">
    <property type="entry name" value="LysR_substrate"/>
    <property type="match status" value="1"/>
</dbReference>
<dbReference type="Gene3D" id="1.10.10.10">
    <property type="entry name" value="Winged helix-like DNA-binding domain superfamily/Winged helix DNA-binding domain"/>
    <property type="match status" value="1"/>
</dbReference>
<sequence length="303" mass="32739">MAVTLAQLKAFEQIVRLGSFHAAARHLGVTQPSISQRIRELEAELGVALFTRNGPRVMMTADGQALVEYATRTLGAADDMVARFRSRDPLLGVLRIGVTETFALICLPDLVSRLEERHSQLTISVTVGDAGMISTLLNNHQLDLGVVTQPDVGSHIQQLPIGQIELGWVAGPEVRLPQAPLTPMQLATRHLIGSPESARLYATMMNWFAAGGAVPSRVSTCNSLSVTIRMVLASLAIGLLPIRVVAAELERGAAVRVPVTIPVDAHRVSLCYQVADFGPSLQSVVDVTQELIVEHRLFRSPIL</sequence>
<evidence type="ECO:0000313" key="7">
    <source>
        <dbReference type="Proteomes" id="UP001151088"/>
    </source>
</evidence>
<evidence type="ECO:0000256" key="1">
    <source>
        <dbReference type="ARBA" id="ARBA00009437"/>
    </source>
</evidence>
<dbReference type="InterPro" id="IPR036388">
    <property type="entry name" value="WH-like_DNA-bd_sf"/>
</dbReference>
<reference evidence="6" key="1">
    <citation type="submission" date="2022-08" db="EMBL/GenBank/DDBJ databases">
        <authorList>
            <person name="Li F."/>
        </authorList>
    </citation>
    <scope>NUCLEOTIDE SEQUENCE</scope>
    <source>
        <strain evidence="6">MQZ15Z-1</strain>
    </source>
</reference>
<dbReference type="Proteomes" id="UP001151088">
    <property type="component" value="Unassembled WGS sequence"/>
</dbReference>
<dbReference type="InterPro" id="IPR005119">
    <property type="entry name" value="LysR_subst-bd"/>
</dbReference>
<evidence type="ECO:0000256" key="4">
    <source>
        <dbReference type="ARBA" id="ARBA00023163"/>
    </source>
</evidence>
<dbReference type="AlphaFoldDB" id="A0A9X2PBQ3"/>
<dbReference type="Pfam" id="PF00126">
    <property type="entry name" value="HTH_1"/>
    <property type="match status" value="1"/>
</dbReference>
<evidence type="ECO:0000313" key="6">
    <source>
        <dbReference type="EMBL" id="MCS0494464.1"/>
    </source>
</evidence>
<dbReference type="GO" id="GO:0000976">
    <property type="term" value="F:transcription cis-regulatory region binding"/>
    <property type="evidence" value="ECO:0007669"/>
    <property type="project" value="TreeGrafter"/>
</dbReference>
<keyword evidence="4" id="KW-0804">Transcription</keyword>
<proteinExistence type="inferred from homology"/>